<dbReference type="Pfam" id="PF06904">
    <property type="entry name" value="Extensin-like_C"/>
    <property type="match status" value="1"/>
</dbReference>
<keyword evidence="1" id="KW-0472">Membrane</keyword>
<accession>A0A2D2ATI0</accession>
<sequence>MAGYRVPRPDQPQIERRAARQTLVARIVGFTLLWGIVGVLAFAADRAIPREHLPWKPLALVDPVGMATKIKAARSGADPKACRAVLYNGGVEFSEVAPRVSGFCAVHDALTIEAGLAPLKPDGAEMTCKQALAVSIWERQVVQPAAFDLFGQGVVRIDHYGAFACRRMYGREDTPVSEHAAANALDVAAFRLADGTVIAVAADWSDPGPKGKFLHRVRDGACQVFLTTLSPDYNDAHRDHFHLDMGGQAKCG</sequence>
<keyword evidence="1" id="KW-1133">Transmembrane helix</keyword>
<dbReference type="InterPro" id="IPR009683">
    <property type="entry name" value="Extensin-like_C"/>
</dbReference>
<evidence type="ECO:0000256" key="1">
    <source>
        <dbReference type="SAM" id="Phobius"/>
    </source>
</evidence>
<evidence type="ECO:0000313" key="3">
    <source>
        <dbReference type="EMBL" id="ATQ41314.1"/>
    </source>
</evidence>
<keyword evidence="1" id="KW-0812">Transmembrane</keyword>
<dbReference type="EMBL" id="CP024201">
    <property type="protein sequence ID" value="ATQ41314.1"/>
    <property type="molecule type" value="Genomic_DNA"/>
</dbReference>
<dbReference type="AlphaFoldDB" id="A0A2D2ATI0"/>
<proteinExistence type="predicted"/>
<dbReference type="KEGG" id="cmb:CSW64_02235"/>
<feature type="transmembrane region" description="Helical" evidence="1">
    <location>
        <begin position="23"/>
        <end position="44"/>
    </location>
</feature>
<feature type="domain" description="Extensin-like C-terminal" evidence="2">
    <location>
        <begin position="81"/>
        <end position="249"/>
    </location>
</feature>
<dbReference type="RefSeq" id="WP_099620571.1">
    <property type="nucleotide sequence ID" value="NZ_CP024201.1"/>
</dbReference>
<evidence type="ECO:0000259" key="2">
    <source>
        <dbReference type="Pfam" id="PF06904"/>
    </source>
</evidence>
<name>A0A2D2ATI0_9CAUL</name>
<reference evidence="3 4" key="1">
    <citation type="submission" date="2017-10" db="EMBL/GenBank/DDBJ databases">
        <title>Genome sequence of Caulobacter mirabilis FWC38.</title>
        <authorList>
            <person name="Fiebig A."/>
            <person name="Crosson S."/>
        </authorList>
    </citation>
    <scope>NUCLEOTIDE SEQUENCE [LARGE SCALE GENOMIC DNA]</scope>
    <source>
        <strain evidence="3 4">FWC 38</strain>
    </source>
</reference>
<protein>
    <submittedName>
        <fullName evidence="3">Extensin</fullName>
    </submittedName>
</protein>
<organism evidence="3 4">
    <name type="scientific">Caulobacter mirabilis</name>
    <dbReference type="NCBI Taxonomy" id="69666"/>
    <lineage>
        <taxon>Bacteria</taxon>
        <taxon>Pseudomonadati</taxon>
        <taxon>Pseudomonadota</taxon>
        <taxon>Alphaproteobacteria</taxon>
        <taxon>Caulobacterales</taxon>
        <taxon>Caulobacteraceae</taxon>
        <taxon>Caulobacter</taxon>
    </lineage>
</organism>
<keyword evidence="4" id="KW-1185">Reference proteome</keyword>
<dbReference type="OrthoDB" id="9809788at2"/>
<dbReference type="Proteomes" id="UP000228945">
    <property type="component" value="Chromosome"/>
</dbReference>
<evidence type="ECO:0000313" key="4">
    <source>
        <dbReference type="Proteomes" id="UP000228945"/>
    </source>
</evidence>
<gene>
    <name evidence="3" type="ORF">CSW64_02235</name>
</gene>